<sequence length="193" mass="21696">MEDQTNTLSLEDAFLWFFDIRRDSSNVSQYVRDRRDMTFVSDTYTRKGITFEPPAADGGGTLQNFKLALDNTTLIESAYLENDKYFDQDIEVRIVSVGSLDTSADSIVFRGLIVSANADESSVILICGTYNLRNIAVPNDMIYAKSCRFVFKGEFCKYAAGETICDHYIQTCTDVMSNRLSFGGANNMSVRRV</sequence>
<dbReference type="EMBL" id="BARS01003352">
    <property type="protein sequence ID" value="GAF81544.1"/>
    <property type="molecule type" value="Genomic_DNA"/>
</dbReference>
<dbReference type="Pfam" id="PF08875">
    <property type="entry name" value="DUF1833"/>
    <property type="match status" value="1"/>
</dbReference>
<name>X0SKK9_9ZZZZ</name>
<accession>X0SKK9</accession>
<protein>
    <recommendedName>
        <fullName evidence="2">Bacteriophage phiJL001 Gp84 N-terminal domain-containing protein</fullName>
    </recommendedName>
</protein>
<evidence type="ECO:0008006" key="2">
    <source>
        <dbReference type="Google" id="ProtNLM"/>
    </source>
</evidence>
<evidence type="ECO:0000313" key="1">
    <source>
        <dbReference type="EMBL" id="GAF81544.1"/>
    </source>
</evidence>
<organism evidence="1">
    <name type="scientific">marine sediment metagenome</name>
    <dbReference type="NCBI Taxonomy" id="412755"/>
    <lineage>
        <taxon>unclassified sequences</taxon>
        <taxon>metagenomes</taxon>
        <taxon>ecological metagenomes</taxon>
    </lineage>
</organism>
<comment type="caution">
    <text evidence="1">The sequence shown here is derived from an EMBL/GenBank/DDBJ whole genome shotgun (WGS) entry which is preliminary data.</text>
</comment>
<dbReference type="InterPro" id="IPR014974">
    <property type="entry name" value="DUF1833"/>
</dbReference>
<reference evidence="1" key="1">
    <citation type="journal article" date="2014" name="Front. Microbiol.">
        <title>High frequency of phylogenetically diverse reductive dehalogenase-homologous genes in deep subseafloor sedimentary metagenomes.</title>
        <authorList>
            <person name="Kawai M."/>
            <person name="Futagami T."/>
            <person name="Toyoda A."/>
            <person name="Takaki Y."/>
            <person name="Nishi S."/>
            <person name="Hori S."/>
            <person name="Arai W."/>
            <person name="Tsubouchi T."/>
            <person name="Morono Y."/>
            <person name="Uchiyama I."/>
            <person name="Ito T."/>
            <person name="Fujiyama A."/>
            <person name="Inagaki F."/>
            <person name="Takami H."/>
        </authorList>
    </citation>
    <scope>NUCLEOTIDE SEQUENCE</scope>
    <source>
        <strain evidence="1">Expedition CK06-06</strain>
    </source>
</reference>
<gene>
    <name evidence="1" type="ORF">S01H1_06494</name>
</gene>
<proteinExistence type="predicted"/>
<dbReference type="AlphaFoldDB" id="X0SKK9"/>